<evidence type="ECO:0000256" key="2">
    <source>
        <dbReference type="SAM" id="MobiDB-lite"/>
    </source>
</evidence>
<keyword evidence="3" id="KW-0472">Membrane</keyword>
<evidence type="ECO:0000313" key="4">
    <source>
        <dbReference type="EMBL" id="KAL1534828.1"/>
    </source>
</evidence>
<comment type="caution">
    <text evidence="4">The sequence shown here is derived from an EMBL/GenBank/DDBJ whole genome shotgun (WGS) entry which is preliminary data.</text>
</comment>
<dbReference type="AlphaFoldDB" id="A0ABD1FVV2"/>
<keyword evidence="3" id="KW-0812">Transmembrane</keyword>
<dbReference type="EMBL" id="JBEAFC010000012">
    <property type="protein sequence ID" value="KAL1534828.1"/>
    <property type="molecule type" value="Genomic_DNA"/>
</dbReference>
<dbReference type="PANTHER" id="PTHR33640:SF30">
    <property type="entry name" value="DUF4408 DOMAIN-CONTAINING PROTEIN"/>
    <property type="match status" value="1"/>
</dbReference>
<keyword evidence="5" id="KW-1185">Reference proteome</keyword>
<evidence type="ECO:0000313" key="5">
    <source>
        <dbReference type="Proteomes" id="UP001567538"/>
    </source>
</evidence>
<name>A0ABD1FVV2_SALDI</name>
<keyword evidence="3" id="KW-1133">Transmembrane helix</keyword>
<keyword evidence="1" id="KW-0175">Coiled coil</keyword>
<feature type="coiled-coil region" evidence="1">
    <location>
        <begin position="135"/>
        <end position="162"/>
    </location>
</feature>
<accession>A0ABD1FVV2</accession>
<feature type="region of interest" description="Disordered" evidence="2">
    <location>
        <begin position="104"/>
        <end position="123"/>
    </location>
</feature>
<evidence type="ECO:0000256" key="1">
    <source>
        <dbReference type="SAM" id="Coils"/>
    </source>
</evidence>
<feature type="transmembrane region" description="Helical" evidence="3">
    <location>
        <begin position="61"/>
        <end position="81"/>
    </location>
</feature>
<evidence type="ECO:0000256" key="3">
    <source>
        <dbReference type="SAM" id="Phobius"/>
    </source>
</evidence>
<gene>
    <name evidence="4" type="ORF">AAHA92_30959</name>
</gene>
<organism evidence="4 5">
    <name type="scientific">Salvia divinorum</name>
    <name type="common">Maria pastora</name>
    <name type="synonym">Diviner's sage</name>
    <dbReference type="NCBI Taxonomy" id="28513"/>
    <lineage>
        <taxon>Eukaryota</taxon>
        <taxon>Viridiplantae</taxon>
        <taxon>Streptophyta</taxon>
        <taxon>Embryophyta</taxon>
        <taxon>Tracheophyta</taxon>
        <taxon>Spermatophyta</taxon>
        <taxon>Magnoliopsida</taxon>
        <taxon>eudicotyledons</taxon>
        <taxon>Gunneridae</taxon>
        <taxon>Pentapetalae</taxon>
        <taxon>asterids</taxon>
        <taxon>lamiids</taxon>
        <taxon>Lamiales</taxon>
        <taxon>Lamiaceae</taxon>
        <taxon>Nepetoideae</taxon>
        <taxon>Mentheae</taxon>
        <taxon>Salviinae</taxon>
        <taxon>Salvia</taxon>
        <taxon>Salvia subgen. Calosphace</taxon>
    </lineage>
</organism>
<reference evidence="4 5" key="1">
    <citation type="submission" date="2024-06" db="EMBL/GenBank/DDBJ databases">
        <title>A chromosome level genome sequence of Diviner's sage (Salvia divinorum).</title>
        <authorList>
            <person name="Ford S.A."/>
            <person name="Ro D.-K."/>
            <person name="Ness R.W."/>
            <person name="Phillips M.A."/>
        </authorList>
    </citation>
    <scope>NUCLEOTIDE SEQUENCE [LARGE SCALE GENOMIC DNA]</scope>
    <source>
        <strain evidence="4">SAF-2024a</strain>
        <tissue evidence="4">Leaf</tissue>
    </source>
</reference>
<feature type="transmembrane region" description="Helical" evidence="3">
    <location>
        <begin position="28"/>
        <end position="49"/>
    </location>
</feature>
<proteinExistence type="predicted"/>
<dbReference type="Proteomes" id="UP001567538">
    <property type="component" value="Unassembled WGS sequence"/>
</dbReference>
<sequence length="224" mass="25531">MFDDVKFEKEKAVARFNRVRNLMRLRQIIEVASVFAAVSWCAPAVAISAGACLLDFSACLFNHHVAFLVGNAIIVLLYMLCRHSDGGAPAADLYDDFVRYSEAARAPPPPEQSEEEAPAEIGDGGCDKEMVVDECDNVAEVIEKATRQIKRFQRNRSEMTLRREIAVRPELRRSETENRRKTVNPEAAEIENLSSEEFQRRVDAFIDKHWIKRTAKFERRSMPI</sequence>
<dbReference type="PANTHER" id="PTHR33640">
    <property type="entry name" value="TRANSMEMBRANE PROTEIN"/>
    <property type="match status" value="1"/>
</dbReference>
<protein>
    <submittedName>
        <fullName evidence="4">Uncharacterized protein</fullName>
    </submittedName>
</protein>